<proteinExistence type="inferred from homology"/>
<dbReference type="Gene3D" id="3.40.50.300">
    <property type="entry name" value="P-loop containing nucleotide triphosphate hydrolases"/>
    <property type="match status" value="1"/>
</dbReference>
<dbReference type="InterPro" id="IPR001482">
    <property type="entry name" value="T2SS/T4SS_dom"/>
</dbReference>
<organism evidence="3 4">
    <name type="scientific">Paenibacillus melissococcoides</name>
    <dbReference type="NCBI Taxonomy" id="2912268"/>
    <lineage>
        <taxon>Bacteria</taxon>
        <taxon>Bacillati</taxon>
        <taxon>Bacillota</taxon>
        <taxon>Bacilli</taxon>
        <taxon>Bacillales</taxon>
        <taxon>Paenibacillaceae</taxon>
        <taxon>Paenibacillus</taxon>
    </lineage>
</organism>
<reference evidence="3" key="1">
    <citation type="submission" date="2022-06" db="EMBL/GenBank/DDBJ databases">
        <authorList>
            <person name="Dietemann V."/>
            <person name="Ory F."/>
            <person name="Dainat B."/>
            <person name="Oberhansli S."/>
        </authorList>
    </citation>
    <scope>NUCLEOTIDE SEQUENCE</scope>
    <source>
        <strain evidence="3">Ena-SAMPLE-TAB-26-04-2022-14:26:32:270-5432</strain>
    </source>
</reference>
<dbReference type="Gene3D" id="3.30.450.380">
    <property type="match status" value="1"/>
</dbReference>
<dbReference type="EMBL" id="CALYLO010000010">
    <property type="protein sequence ID" value="CAH8248443.1"/>
    <property type="molecule type" value="Genomic_DNA"/>
</dbReference>
<dbReference type="InterPro" id="IPR027417">
    <property type="entry name" value="P-loop_NTPase"/>
</dbReference>
<gene>
    <name evidence="3" type="primary">tadA</name>
    <name evidence="3" type="ORF">WJ0W_007111</name>
</gene>
<dbReference type="InterPro" id="IPR050921">
    <property type="entry name" value="T4SS_GSP_E_ATPase"/>
</dbReference>
<evidence type="ECO:0000313" key="3">
    <source>
        <dbReference type="EMBL" id="CAH8248443.1"/>
    </source>
</evidence>
<dbReference type="RefSeq" id="WP_261945447.1">
    <property type="nucleotide sequence ID" value="NZ_CALYLO010000010.1"/>
</dbReference>
<dbReference type="SUPFAM" id="SSF52540">
    <property type="entry name" value="P-loop containing nucleoside triphosphate hydrolases"/>
    <property type="match status" value="1"/>
</dbReference>
<dbReference type="PANTHER" id="PTHR30486:SF6">
    <property type="entry name" value="TYPE IV PILUS RETRACTATION ATPASE PILT"/>
    <property type="match status" value="1"/>
</dbReference>
<evidence type="ECO:0000256" key="1">
    <source>
        <dbReference type="ARBA" id="ARBA00006611"/>
    </source>
</evidence>
<dbReference type="CDD" id="cd01130">
    <property type="entry name" value="VirB11-like_ATPase"/>
    <property type="match status" value="1"/>
</dbReference>
<comment type="similarity">
    <text evidence="1">Belongs to the GSP E family.</text>
</comment>
<protein>
    <submittedName>
        <fullName evidence="3">Flp pilus assembly complex ATPase component TadA</fullName>
    </submittedName>
</protein>
<keyword evidence="4" id="KW-1185">Reference proteome</keyword>
<dbReference type="Pfam" id="PF00437">
    <property type="entry name" value="T2SSE"/>
    <property type="match status" value="1"/>
</dbReference>
<comment type="caution">
    <text evidence="3">The sequence shown here is derived from an EMBL/GenBank/DDBJ whole genome shotgun (WGS) entry which is preliminary data.</text>
</comment>
<name>A0ABM9G9H8_9BACL</name>
<feature type="domain" description="Bacterial type II secretion system protein E" evidence="2">
    <location>
        <begin position="340"/>
        <end position="613"/>
    </location>
</feature>
<evidence type="ECO:0000259" key="2">
    <source>
        <dbReference type="Pfam" id="PF00437"/>
    </source>
</evidence>
<dbReference type="PANTHER" id="PTHR30486">
    <property type="entry name" value="TWITCHING MOTILITY PROTEIN PILT"/>
    <property type="match status" value="1"/>
</dbReference>
<evidence type="ECO:0000313" key="4">
    <source>
        <dbReference type="Proteomes" id="UP001154322"/>
    </source>
</evidence>
<accession>A0ABM9G9H8</accession>
<sequence>MFGRKNKTVETIERPKLSYSVYSPYGVDVSSVGIELAKARSKGVIVEFPCLGIPRLANHFPDLTFDKSKSVEQLLLDFERKDVVSYESYVQKLGDCDSILVNPKAQPDLPVLLKMSSTRSLIELPLKLKHSMLQYYDTLVYSLQGQMISPMTFYSLRCSDVIILYFEKLTEMAWTYLTYQKLIEDYGISKDRIVLYSPLKNIELPVPVVRSVQDVLKLSFNLSEVEEQSTKEEYTEHVGFINPIEHVPSKVLSKIDQAQLSISDSEQMKKLLNRVRIILRDRYNDDFVMQMYNENARKKVCYYIADLVREQKDFIFQTSLDRIITLLQKEITELGVLQEALDEPTITSIEVNSPTETIIEQNGVPDHDATIRFQDTDHMYAIIAKMLMPMGKTLSANEPVIDANYRGFRICVTLDRSKGGVSANTPTISIRKFPPDVYSDEQCVEYGNLSEEMVEFFQDIFPCGPNSLICGGTNSGKTSQLIRIPLYLPSITKILTIEDSQEMMLKEKIAYKEYPNIVSLLVREHENEKKRFDIGRLVKTTLRQNPDWIFIGEVRDNHAAVQALEAANTGHAVAKTIHANSAALGAVRMMQLAGNNEIAAAQVASTVDLIIHQANDHGRRRVMEISELISFKDGQTPELNPIFIFDPVSGKHVFVNKLKKMKVKLIQKRAPLEVIERWCEA</sequence>
<dbReference type="Proteomes" id="UP001154322">
    <property type="component" value="Unassembled WGS sequence"/>
</dbReference>